<organism evidence="3 4">
    <name type="scientific">Bondarzewia mesenterica</name>
    <dbReference type="NCBI Taxonomy" id="1095465"/>
    <lineage>
        <taxon>Eukaryota</taxon>
        <taxon>Fungi</taxon>
        <taxon>Dikarya</taxon>
        <taxon>Basidiomycota</taxon>
        <taxon>Agaricomycotina</taxon>
        <taxon>Agaricomycetes</taxon>
        <taxon>Russulales</taxon>
        <taxon>Bondarzewiaceae</taxon>
        <taxon>Bondarzewia</taxon>
    </lineage>
</organism>
<name>A0A4S4LQS6_9AGAM</name>
<comment type="caution">
    <text evidence="3">The sequence shown here is derived from an EMBL/GenBank/DDBJ whole genome shotgun (WGS) entry which is preliminary data.</text>
</comment>
<dbReference type="Proteomes" id="UP000310158">
    <property type="component" value="Unassembled WGS sequence"/>
</dbReference>
<sequence>MHELLLILLAVLSFWMASVCTGCGTPCSNARALSAHLSHCDEFTAFTSATVTARKRSRKRDKEKTKMKRSRLEKGEEGSAGVSRIDKDEQLLDEINTGLPDGDSEPLVHDAEATMPPSVPPPPIYLTRSGRALKFPRHLVDFLPSISTPLAHIPTRTARPVFTEQVHDTVMPPSPSPEPPTRVPPEWITTPPNSYGVYRSYPSCPSLDPEQGISLDSVCDAPTLVIPKSMPVEPSASTSSEAATERHSIPKTIAPFASKTAELLMGWMYSGSSAKSSGEFDRLIDTLRHPDFKLHELEGINFAQETSRLDRYLSNHNNPFDERDGWQTQASQFWSAAAGEPPVRIHSEIYTSDSMLEAYKEIQAIPREPGDEYERVVAPLMLWSDSTHLANFGNAAAWPFYLLFGSQSKYTRGKPTSNACHHLAYIPT</sequence>
<dbReference type="InterPro" id="IPR041078">
    <property type="entry name" value="Plavaka"/>
</dbReference>
<dbReference type="EMBL" id="SGPL01000256">
    <property type="protein sequence ID" value="THH14694.1"/>
    <property type="molecule type" value="Genomic_DNA"/>
</dbReference>
<feature type="region of interest" description="Disordered" evidence="1">
    <location>
        <begin position="54"/>
        <end position="89"/>
    </location>
</feature>
<accession>A0A4S4LQS6</accession>
<protein>
    <recommendedName>
        <fullName evidence="5">C2H2-type domain-containing protein</fullName>
    </recommendedName>
</protein>
<evidence type="ECO:0000256" key="2">
    <source>
        <dbReference type="SAM" id="SignalP"/>
    </source>
</evidence>
<gene>
    <name evidence="3" type="ORF">EW146_g5665</name>
</gene>
<evidence type="ECO:0000313" key="4">
    <source>
        <dbReference type="Proteomes" id="UP000310158"/>
    </source>
</evidence>
<evidence type="ECO:0008006" key="5">
    <source>
        <dbReference type="Google" id="ProtNLM"/>
    </source>
</evidence>
<proteinExistence type="predicted"/>
<feature type="chain" id="PRO_5020787324" description="C2H2-type domain-containing protein" evidence="2">
    <location>
        <begin position="23"/>
        <end position="428"/>
    </location>
</feature>
<feature type="compositionally biased region" description="Basic and acidic residues" evidence="1">
    <location>
        <begin position="60"/>
        <end position="77"/>
    </location>
</feature>
<dbReference type="Pfam" id="PF18759">
    <property type="entry name" value="Plavaka"/>
    <property type="match status" value="1"/>
</dbReference>
<dbReference type="AlphaFoldDB" id="A0A4S4LQS6"/>
<feature type="signal peptide" evidence="2">
    <location>
        <begin position="1"/>
        <end position="22"/>
    </location>
</feature>
<evidence type="ECO:0000313" key="3">
    <source>
        <dbReference type="EMBL" id="THH14694.1"/>
    </source>
</evidence>
<reference evidence="3 4" key="1">
    <citation type="submission" date="2019-02" db="EMBL/GenBank/DDBJ databases">
        <title>Genome sequencing of the rare red list fungi Bondarzewia mesenterica.</title>
        <authorList>
            <person name="Buettner E."/>
            <person name="Kellner H."/>
        </authorList>
    </citation>
    <scope>NUCLEOTIDE SEQUENCE [LARGE SCALE GENOMIC DNA]</scope>
    <source>
        <strain evidence="3 4">DSM 108281</strain>
    </source>
</reference>
<evidence type="ECO:0000256" key="1">
    <source>
        <dbReference type="SAM" id="MobiDB-lite"/>
    </source>
</evidence>
<keyword evidence="2" id="KW-0732">Signal</keyword>
<dbReference type="OrthoDB" id="3208495at2759"/>
<feature type="non-terminal residue" evidence="3">
    <location>
        <position position="428"/>
    </location>
</feature>
<keyword evidence="4" id="KW-1185">Reference proteome</keyword>